<evidence type="ECO:0000256" key="7">
    <source>
        <dbReference type="ARBA" id="ARBA00022490"/>
    </source>
</evidence>
<comment type="subcellular location">
    <subcellularLocation>
        <location evidence="3">Cytoplasm</location>
    </subcellularLocation>
    <subcellularLocation>
        <location evidence="2">Nucleus</location>
    </subcellularLocation>
</comment>
<gene>
    <name evidence="13" type="primary">LOC113791268</name>
</gene>
<dbReference type="InterPro" id="IPR017336">
    <property type="entry name" value="Snurportin-1"/>
</dbReference>
<dbReference type="PANTHER" id="PTHR13403:SF6">
    <property type="entry name" value="SNURPORTIN-1"/>
    <property type="match status" value="1"/>
</dbReference>
<dbReference type="FunCoup" id="A0A6P6XV49">
    <property type="interactions" value="688"/>
</dbReference>
<feature type="region of interest" description="Disordered" evidence="10">
    <location>
        <begin position="77"/>
        <end position="104"/>
    </location>
</feature>
<dbReference type="GO" id="GO:0005634">
    <property type="term" value="C:nucleus"/>
    <property type="evidence" value="ECO:0007669"/>
    <property type="project" value="UniProtKB-SubCell"/>
</dbReference>
<dbReference type="CTD" id="7354429"/>
<evidence type="ECO:0000313" key="13">
    <source>
        <dbReference type="RefSeq" id="XP_027196823.1"/>
    </source>
</evidence>
<accession>A0A6P6XV49</accession>
<evidence type="ECO:0000256" key="1">
    <source>
        <dbReference type="ARBA" id="ARBA00003975"/>
    </source>
</evidence>
<dbReference type="GO" id="GO:0005737">
    <property type="term" value="C:cytoplasm"/>
    <property type="evidence" value="ECO:0007669"/>
    <property type="project" value="UniProtKB-SubCell"/>
</dbReference>
<dbReference type="GO" id="GO:0061015">
    <property type="term" value="P:snRNA import into nucleus"/>
    <property type="evidence" value="ECO:0007669"/>
    <property type="project" value="InterPro"/>
</dbReference>
<reference evidence="13" key="1">
    <citation type="submission" date="2025-08" db="UniProtKB">
        <authorList>
            <consortium name="RefSeq"/>
        </authorList>
    </citation>
    <scope>IDENTIFICATION</scope>
    <source>
        <strain evidence="13">Airmid</strain>
    </source>
</reference>
<dbReference type="SUPFAM" id="SSF56091">
    <property type="entry name" value="DNA ligase/mRNA capping enzyme, catalytic domain"/>
    <property type="match status" value="1"/>
</dbReference>
<protein>
    <recommendedName>
        <fullName evidence="5">Snurportin-1</fullName>
    </recommendedName>
</protein>
<dbReference type="GO" id="GO:0003723">
    <property type="term" value="F:RNA binding"/>
    <property type="evidence" value="ECO:0007669"/>
    <property type="project" value="UniProtKB-KW"/>
</dbReference>
<organism evidence="12 13">
    <name type="scientific">Dermatophagoides pteronyssinus</name>
    <name type="common">European house dust mite</name>
    <dbReference type="NCBI Taxonomy" id="6956"/>
    <lineage>
        <taxon>Eukaryota</taxon>
        <taxon>Metazoa</taxon>
        <taxon>Ecdysozoa</taxon>
        <taxon>Arthropoda</taxon>
        <taxon>Chelicerata</taxon>
        <taxon>Arachnida</taxon>
        <taxon>Acari</taxon>
        <taxon>Acariformes</taxon>
        <taxon>Sarcoptiformes</taxon>
        <taxon>Astigmata</taxon>
        <taxon>Psoroptidia</taxon>
        <taxon>Analgoidea</taxon>
        <taxon>Pyroglyphidae</taxon>
        <taxon>Dermatophagoidinae</taxon>
        <taxon>Dermatophagoides</taxon>
    </lineage>
</organism>
<evidence type="ECO:0000256" key="2">
    <source>
        <dbReference type="ARBA" id="ARBA00004123"/>
    </source>
</evidence>
<dbReference type="AlphaFoldDB" id="A0A6P6XV49"/>
<feature type="compositionally biased region" description="Polar residues" evidence="10">
    <location>
        <begin position="89"/>
        <end position="104"/>
    </location>
</feature>
<evidence type="ECO:0000259" key="11">
    <source>
        <dbReference type="Pfam" id="PF21974"/>
    </source>
</evidence>
<dbReference type="Proteomes" id="UP000515146">
    <property type="component" value="Unplaced"/>
</dbReference>
<dbReference type="Pfam" id="PF21974">
    <property type="entry name" value="SPN1_m3Gcap_bd"/>
    <property type="match status" value="1"/>
</dbReference>
<evidence type="ECO:0000256" key="6">
    <source>
        <dbReference type="ARBA" id="ARBA00022448"/>
    </source>
</evidence>
<evidence type="ECO:0000256" key="8">
    <source>
        <dbReference type="ARBA" id="ARBA00022884"/>
    </source>
</evidence>
<keyword evidence="6" id="KW-0813">Transport</keyword>
<sequence>MSEIDLINKLDTNLNINSTLTLETSTARIHPKFLHTNSNEFNVVKNVQQKRRMEFLARIQRKRESIIERMRRLIEDTIDDEDDGDDGNTVPSTMVESSSTDQEMSIETNDKINHMEMDCSSTTTNNNKRKNNKRKVLRQNFRKSISDRFMLSEWLVDVPKDFFDSWFFVCCPKGRRTLLIANGGQTRAYTRHGHFLFKFQSRIPGGSNGHASHLNIESHQRSLIRSTAKNSMLDCIWVESERRFYILDVFIWNGCSFYGCDTEFRFFWIHNHIGNDCRDDEQMITDQQSSSQILIETLPYWPCTMTNIRQYGQNGPYPFKTEIDGILFYHKQAPYMAGITPLVCWLKVSMLADIFPNLKS</sequence>
<comment type="function">
    <text evidence="1">Functions as an U snRNP-specific nuclear import adapter. Involved in the trimethylguanosine (m3G)-cap-dependent nuclear import of U snRNPs. Binds specifically to the terminal m3G-cap U snRNAs.</text>
</comment>
<feature type="compositionally biased region" description="Acidic residues" evidence="10">
    <location>
        <begin position="77"/>
        <end position="86"/>
    </location>
</feature>
<evidence type="ECO:0000256" key="5">
    <source>
        <dbReference type="ARBA" id="ARBA00016034"/>
    </source>
</evidence>
<evidence type="ECO:0000313" key="12">
    <source>
        <dbReference type="Proteomes" id="UP000515146"/>
    </source>
</evidence>
<evidence type="ECO:0000256" key="4">
    <source>
        <dbReference type="ARBA" id="ARBA00007540"/>
    </source>
</evidence>
<name>A0A6P6XV49_DERPT</name>
<evidence type="ECO:0000256" key="9">
    <source>
        <dbReference type="ARBA" id="ARBA00023242"/>
    </source>
</evidence>
<dbReference type="Gene3D" id="3.30.470.30">
    <property type="entry name" value="DNA ligase/mRNA capping enzyme"/>
    <property type="match status" value="1"/>
</dbReference>
<keyword evidence="8" id="KW-0694">RNA-binding</keyword>
<comment type="similarity">
    <text evidence="4">Belongs to the snurportin family.</text>
</comment>
<evidence type="ECO:0000256" key="10">
    <source>
        <dbReference type="SAM" id="MobiDB-lite"/>
    </source>
</evidence>
<dbReference type="OMA" id="RCLVISQ"/>
<keyword evidence="12" id="KW-1185">Reference proteome</keyword>
<dbReference type="OrthoDB" id="10003593at2759"/>
<evidence type="ECO:0000256" key="3">
    <source>
        <dbReference type="ARBA" id="ARBA00004496"/>
    </source>
</evidence>
<dbReference type="KEGG" id="dpte:113791268"/>
<dbReference type="InterPro" id="IPR047857">
    <property type="entry name" value="Snurportin1_C"/>
</dbReference>
<feature type="domain" description="Snurportin-1 m3G cap-binding" evidence="11">
    <location>
        <begin position="149"/>
        <end position="347"/>
    </location>
</feature>
<dbReference type="RefSeq" id="XP_027196823.1">
    <property type="nucleotide sequence ID" value="XM_027341022.1"/>
</dbReference>
<dbReference type="PANTHER" id="PTHR13403">
    <property type="entry name" value="SNURPORTIN1 RNUT1 PROTEIN RNA, U TRANSPORTER 1"/>
    <property type="match status" value="1"/>
</dbReference>
<keyword evidence="7" id="KW-0963">Cytoplasm</keyword>
<proteinExistence type="inferred from homology"/>
<dbReference type="CDD" id="cd09232">
    <property type="entry name" value="Snurportin-1_C"/>
    <property type="match status" value="1"/>
</dbReference>
<dbReference type="InParanoid" id="A0A6P6XV49"/>
<keyword evidence="9" id="KW-0539">Nucleus</keyword>